<feature type="compositionally biased region" description="Polar residues" evidence="6">
    <location>
        <begin position="993"/>
        <end position="1006"/>
    </location>
</feature>
<organism evidence="8 9">
    <name type="scientific">Cnemophilus loriae</name>
    <name type="common">Loria's bird-of-paradise</name>
    <dbReference type="NCBI Taxonomy" id="254448"/>
    <lineage>
        <taxon>Eukaryota</taxon>
        <taxon>Metazoa</taxon>
        <taxon>Chordata</taxon>
        <taxon>Craniata</taxon>
        <taxon>Vertebrata</taxon>
        <taxon>Euteleostomi</taxon>
        <taxon>Archelosauria</taxon>
        <taxon>Archosauria</taxon>
        <taxon>Dinosauria</taxon>
        <taxon>Saurischia</taxon>
        <taxon>Theropoda</taxon>
        <taxon>Coelurosauria</taxon>
        <taxon>Aves</taxon>
        <taxon>Neognathae</taxon>
        <taxon>Neoaves</taxon>
        <taxon>Telluraves</taxon>
        <taxon>Australaves</taxon>
        <taxon>Passeriformes</taxon>
        <taxon>Corvoidea</taxon>
        <taxon>Corvidae</taxon>
        <taxon>Cnemophilus</taxon>
    </lineage>
</organism>
<dbReference type="PANTHER" id="PTHR24379:SF121">
    <property type="entry name" value="C2H2-TYPE DOMAIN-CONTAINING PROTEIN"/>
    <property type="match status" value="1"/>
</dbReference>
<feature type="compositionally biased region" description="Polar residues" evidence="6">
    <location>
        <begin position="1327"/>
        <end position="1338"/>
    </location>
</feature>
<feature type="compositionally biased region" description="Low complexity" evidence="6">
    <location>
        <begin position="701"/>
        <end position="711"/>
    </location>
</feature>
<keyword evidence="2" id="KW-0677">Repeat</keyword>
<feature type="non-terminal residue" evidence="8">
    <location>
        <position position="1"/>
    </location>
</feature>
<feature type="region of interest" description="Disordered" evidence="6">
    <location>
        <begin position="1324"/>
        <end position="1352"/>
    </location>
</feature>
<evidence type="ECO:0000256" key="6">
    <source>
        <dbReference type="SAM" id="MobiDB-lite"/>
    </source>
</evidence>
<dbReference type="SMART" id="SM00355">
    <property type="entry name" value="ZnF_C2H2"/>
    <property type="match status" value="7"/>
</dbReference>
<feature type="region of interest" description="Disordered" evidence="6">
    <location>
        <begin position="897"/>
        <end position="933"/>
    </location>
</feature>
<dbReference type="PANTHER" id="PTHR24379">
    <property type="entry name" value="KRAB AND ZINC FINGER DOMAIN-CONTAINING"/>
    <property type="match status" value="1"/>
</dbReference>
<reference evidence="8 9" key="1">
    <citation type="submission" date="2019-09" db="EMBL/GenBank/DDBJ databases">
        <title>Bird 10,000 Genomes (B10K) Project - Family phase.</title>
        <authorList>
            <person name="Zhang G."/>
        </authorList>
    </citation>
    <scope>NUCLEOTIDE SEQUENCE [LARGE SCALE GENOMIC DNA]</scope>
    <source>
        <strain evidence="8">B10K-DU-029-38</strain>
        <tissue evidence="8">Muscle</tissue>
    </source>
</reference>
<evidence type="ECO:0000256" key="2">
    <source>
        <dbReference type="ARBA" id="ARBA00022737"/>
    </source>
</evidence>
<dbReference type="GO" id="GO:0008270">
    <property type="term" value="F:zinc ion binding"/>
    <property type="evidence" value="ECO:0007669"/>
    <property type="project" value="UniProtKB-KW"/>
</dbReference>
<proteinExistence type="predicted"/>
<feature type="domain" description="C2H2-type" evidence="7">
    <location>
        <begin position="252"/>
        <end position="279"/>
    </location>
</feature>
<dbReference type="Gene3D" id="3.30.160.60">
    <property type="entry name" value="Classic Zinc Finger"/>
    <property type="match status" value="2"/>
</dbReference>
<feature type="region of interest" description="Disordered" evidence="6">
    <location>
        <begin position="993"/>
        <end position="1016"/>
    </location>
</feature>
<evidence type="ECO:0000256" key="5">
    <source>
        <dbReference type="PROSITE-ProRule" id="PRU00042"/>
    </source>
</evidence>
<dbReference type="EMBL" id="VZTF01002606">
    <property type="protein sequence ID" value="NXB02708.1"/>
    <property type="molecule type" value="Genomic_DNA"/>
</dbReference>
<dbReference type="Proteomes" id="UP000517678">
    <property type="component" value="Unassembled WGS sequence"/>
</dbReference>
<keyword evidence="1" id="KW-0479">Metal-binding</keyword>
<name>A0A7K8AK84_9CORV</name>
<dbReference type="InterPro" id="IPR036236">
    <property type="entry name" value="Znf_C2H2_sf"/>
</dbReference>
<feature type="domain" description="C2H2-type" evidence="7">
    <location>
        <begin position="1514"/>
        <end position="1541"/>
    </location>
</feature>
<evidence type="ECO:0000256" key="3">
    <source>
        <dbReference type="ARBA" id="ARBA00022771"/>
    </source>
</evidence>
<feature type="non-terminal residue" evidence="8">
    <location>
        <position position="1547"/>
    </location>
</feature>
<evidence type="ECO:0000313" key="8">
    <source>
        <dbReference type="EMBL" id="NXB02708.1"/>
    </source>
</evidence>
<dbReference type="PROSITE" id="PS00028">
    <property type="entry name" value="ZINC_FINGER_C2H2_1"/>
    <property type="match status" value="1"/>
</dbReference>
<accession>A0A7K8AK84</accession>
<keyword evidence="4" id="KW-0862">Zinc</keyword>
<evidence type="ECO:0000256" key="1">
    <source>
        <dbReference type="ARBA" id="ARBA00022723"/>
    </source>
</evidence>
<feature type="region of interest" description="Disordered" evidence="6">
    <location>
        <begin position="694"/>
        <end position="719"/>
    </location>
</feature>
<evidence type="ECO:0000313" key="9">
    <source>
        <dbReference type="Proteomes" id="UP000517678"/>
    </source>
</evidence>
<gene>
    <name evidence="8" type="primary">Znf518a</name>
    <name evidence="8" type="ORF">CNELOR_R15234</name>
</gene>
<comment type="caution">
    <text evidence="8">The sequence shown here is derived from an EMBL/GenBank/DDBJ whole genome shotgun (WGS) entry which is preliminary data.</text>
</comment>
<keyword evidence="3 5" id="KW-0863">Zinc-finger</keyword>
<protein>
    <submittedName>
        <fullName evidence="8">Z518A protein</fullName>
    </submittedName>
</protein>
<dbReference type="InterPro" id="IPR013087">
    <property type="entry name" value="Znf_C2H2_type"/>
</dbReference>
<dbReference type="SUPFAM" id="SSF57667">
    <property type="entry name" value="beta-beta-alpha zinc fingers"/>
    <property type="match status" value="1"/>
</dbReference>
<sequence>MSSEQEHFFCDKKQISFLKHNAMKNFSTDITLKKELVSDPVSMTIQPAILDVNLTYGLKDVKIELPKVNIPNEVLMKHEVDRFRKLFQCKQQTARKSLSLEKISGSSLNCSEGSHLQIKPEVQFEEGLKTAAKILNFTCTKCKDNIRYSPNDLQKHFQLLHYGELPLYPCEMCSFSANDFQSFKQHRRIHRSTLVKCELCNDEQIYTLLALTKHFISKHCVNGHFQCEKCGFSTYDVGTFVQHIHKHKEITYKCGKCHQENFTEEELQNHLLVHTSMFSFGCPYCSYSTSRKDYLLKHIIALHRDHLIAKEKLEKDKYEKRIVKTPAGLKLVLRRYKMGASNKTLWRRKKVSSGSDSAREENTQVLRSVNKSQRNAEELNQCMRDVETNEEKDQIKYTEKRHFTGGMLSATAAQYNKADDGTSYGLGLLKNAVHGPTVLMVKNNKISVPANYSAKFMGFKMVDGKQHIVIKLLPTSKQNEYLLSQKVDPVKDVSATTSLQTADPCGLSSGAIPHVTDQSTLKNNCVRALTSPLFSCPAPHSGKTKVEKQNHSILYGRSVSETVAPSNIAVGKSPNCLPMKLDSTVPPHEEVTKVGTQSSISWGSFSPSSHPQVLPPALTNTLHYDPMKRPFFPELKMQNAGLNNSNGTNNLYYSTSVDSANEGLLSFHNYSKMDSLDNPCSIWTSTDDRHKEFSKRGSFQNSRNESASSHSESMKGLKEEKVVSAQSNTNKTYEHINTKNNSVSFKSQSKCGIDSECFTEDKHNGQQYLDTNIEQGFQNVAEKFQENASDCVNSFLMPKITSVFSLQSEQAANYLSPEINQLLQDVLKVKTTSQQEFHSKTNNCVKRRSDKLLSGPETKNAACMRLKSSATACGFQRPPSNVDFPLCKRELNTRSSTNEGTCCGRERQTPKTSFDSQDVDKLSRTPGVGTLLKAPTDEFTQQIVKDKVLSAAQNSSSFSPVSPVLEEQKKALFVQSLPSRFFVPFHLSNQSRQQVGSGKSLPSTHSSDGHVTRGVPASFISNKGPGMILTFSGTVGTIANAANDSSQVLGGIASRESGKITISASEVKGKNGSFGNVRSSCNGEVCGTVNDSNNTPFKAPLVTTNSSESSVKVTSSVKVLPEHQDAVFGSLESVKQQEIKQEQHVYALSPDGQQGDFLKCMTPNKPVVHKPIFFQDNARQNCQPKKTGAMQQQLLLKIKTPTSDTLSDPTQSVSNSVPSLQVDNSQFLTPALAQKQTNLSFNDALNLPGGLMPANASLASSNPACCVPPVEPVYSAKSAGTQLQKRSVESTQVITANKRNNLGCQKSTWSTQNRTAKVKPSLKQAGYESSGTVGGQRNKNFKRKRKASCPEPPRKKVMLHRKCKEKNQAEIVSESGSPYKPRASKKTVRTLKLLPFNSNQLVKCPRRNQPVVVLNHPDADVPEVANVMKTIAKFKGHVLKVLLSKRTVEALLQPDFCNPLDVTTDDFSQKRYRTIKPISPVKERFVLKLTLKKTSKNNYQIVKTTSDNTLKAKFSCWFCGRIFDNQDNWVGHGQRHLMEATRDWNSL</sequence>
<evidence type="ECO:0000259" key="7">
    <source>
        <dbReference type="PROSITE" id="PS50157"/>
    </source>
</evidence>
<keyword evidence="9" id="KW-1185">Reference proteome</keyword>
<evidence type="ECO:0000256" key="4">
    <source>
        <dbReference type="ARBA" id="ARBA00022833"/>
    </source>
</evidence>
<dbReference type="PROSITE" id="PS50157">
    <property type="entry name" value="ZINC_FINGER_C2H2_2"/>
    <property type="match status" value="2"/>
</dbReference>